<dbReference type="GeneID" id="66069165"/>
<keyword evidence="3" id="KW-1185">Reference proteome</keyword>
<name>A0A9P7V0Q6_9AGAR</name>
<protein>
    <submittedName>
        <fullName evidence="2">Uncharacterized protein</fullName>
    </submittedName>
</protein>
<dbReference type="OrthoDB" id="2744793at2759"/>
<dbReference type="KEGG" id="more:E1B28_000089"/>
<feature type="transmembrane region" description="Helical" evidence="1">
    <location>
        <begin position="267"/>
        <end position="287"/>
    </location>
</feature>
<evidence type="ECO:0000256" key="1">
    <source>
        <dbReference type="SAM" id="Phobius"/>
    </source>
</evidence>
<dbReference type="AlphaFoldDB" id="A0A9P7V0Q6"/>
<feature type="transmembrane region" description="Helical" evidence="1">
    <location>
        <begin position="135"/>
        <end position="154"/>
    </location>
</feature>
<sequence length="415" mass="45797">MESTHDIGDNLLIKTARIVIEGPCYGAYLILMYFFLKIFSRRRLRLKRSIFLAAITILLFLCSTCFFVTDIADLIIRIRILLLDDFDPSFESRMAKADGVTEPLMWTGTVIFIFALSIGDSILVWRTWALYQDQLIYAALPILTLLGSFTSALFELGCLIETHFSTDEVAPNASSVGADQCKQADKASYTLSFVTNIVCTGLIVWKAWCHRRYMNTTLGRQRKQTQVDRVLLLFCESGAIYLVLYILQSIPIYNTSLSPGALVAMNIVNAVIQQAMGMYPTAIVVICQMQKSLWDSFEVPSSSEATTSLFGTGSFAPTTIVLDMDQMGVGRVNRGKGRGRMEFAAPPQLPPLQSQGTVSSATGVSAVCSCSCGGCKSEGRDHEGSTDNLEGLGERKVHLQRKEKKIGEVGFFDVV</sequence>
<keyword evidence="1" id="KW-0472">Membrane</keyword>
<feature type="transmembrane region" description="Helical" evidence="1">
    <location>
        <begin position="103"/>
        <end position="123"/>
    </location>
</feature>
<keyword evidence="1" id="KW-0812">Transmembrane</keyword>
<feature type="transmembrane region" description="Helical" evidence="1">
    <location>
        <begin position="50"/>
        <end position="83"/>
    </location>
</feature>
<feature type="transmembrane region" description="Helical" evidence="1">
    <location>
        <begin position="18"/>
        <end position="38"/>
    </location>
</feature>
<evidence type="ECO:0000313" key="3">
    <source>
        <dbReference type="Proteomes" id="UP001049176"/>
    </source>
</evidence>
<dbReference type="Proteomes" id="UP001049176">
    <property type="component" value="Chromosome 1"/>
</dbReference>
<feature type="transmembrane region" description="Helical" evidence="1">
    <location>
        <begin position="230"/>
        <end position="247"/>
    </location>
</feature>
<dbReference type="EMBL" id="CM032181">
    <property type="protein sequence ID" value="KAG7098117.1"/>
    <property type="molecule type" value="Genomic_DNA"/>
</dbReference>
<evidence type="ECO:0000313" key="2">
    <source>
        <dbReference type="EMBL" id="KAG7098117.1"/>
    </source>
</evidence>
<keyword evidence="1" id="KW-1133">Transmembrane helix</keyword>
<proteinExistence type="predicted"/>
<feature type="transmembrane region" description="Helical" evidence="1">
    <location>
        <begin position="189"/>
        <end position="209"/>
    </location>
</feature>
<gene>
    <name evidence="2" type="ORF">E1B28_000089</name>
</gene>
<dbReference type="RefSeq" id="XP_043014587.1">
    <property type="nucleotide sequence ID" value="XM_043145888.1"/>
</dbReference>
<reference evidence="2" key="1">
    <citation type="journal article" date="2021" name="Genome Biol. Evol.">
        <title>The assembled and annotated genome of the fairy-ring fungus Marasmius oreades.</title>
        <authorList>
            <person name="Hiltunen M."/>
            <person name="Ament-Velasquez S.L."/>
            <person name="Johannesson H."/>
        </authorList>
    </citation>
    <scope>NUCLEOTIDE SEQUENCE</scope>
    <source>
        <strain evidence="2">03SP1</strain>
    </source>
</reference>
<organism evidence="2 3">
    <name type="scientific">Marasmius oreades</name>
    <name type="common">fairy-ring Marasmius</name>
    <dbReference type="NCBI Taxonomy" id="181124"/>
    <lineage>
        <taxon>Eukaryota</taxon>
        <taxon>Fungi</taxon>
        <taxon>Dikarya</taxon>
        <taxon>Basidiomycota</taxon>
        <taxon>Agaricomycotina</taxon>
        <taxon>Agaricomycetes</taxon>
        <taxon>Agaricomycetidae</taxon>
        <taxon>Agaricales</taxon>
        <taxon>Marasmiineae</taxon>
        <taxon>Marasmiaceae</taxon>
        <taxon>Marasmius</taxon>
    </lineage>
</organism>
<accession>A0A9P7V0Q6</accession>
<comment type="caution">
    <text evidence="2">The sequence shown here is derived from an EMBL/GenBank/DDBJ whole genome shotgun (WGS) entry which is preliminary data.</text>
</comment>